<evidence type="ECO:0000256" key="2">
    <source>
        <dbReference type="ARBA" id="ARBA00004236"/>
    </source>
</evidence>
<evidence type="ECO:0000256" key="11">
    <source>
        <dbReference type="SAM" id="MobiDB-lite"/>
    </source>
</evidence>
<dbReference type="Proteomes" id="UP001500363">
    <property type="component" value="Unassembled WGS sequence"/>
</dbReference>
<evidence type="ECO:0000259" key="13">
    <source>
        <dbReference type="Pfam" id="PF10099"/>
    </source>
</evidence>
<evidence type="ECO:0000256" key="10">
    <source>
        <dbReference type="ARBA" id="ARBA00030803"/>
    </source>
</evidence>
<evidence type="ECO:0000313" key="16">
    <source>
        <dbReference type="Proteomes" id="UP001500363"/>
    </source>
</evidence>
<feature type="transmembrane region" description="Helical" evidence="12">
    <location>
        <begin position="116"/>
        <end position="134"/>
    </location>
</feature>
<dbReference type="PANTHER" id="PTHR37461">
    <property type="entry name" value="ANTI-SIGMA-K FACTOR RSKA"/>
    <property type="match status" value="1"/>
</dbReference>
<keyword evidence="8" id="KW-0804">Transcription</keyword>
<evidence type="ECO:0000256" key="4">
    <source>
        <dbReference type="ARBA" id="ARBA00022692"/>
    </source>
</evidence>
<organism evidence="15 16">
    <name type="scientific">Kribbella lupini</name>
    <dbReference type="NCBI Taxonomy" id="291602"/>
    <lineage>
        <taxon>Bacteria</taxon>
        <taxon>Bacillati</taxon>
        <taxon>Actinomycetota</taxon>
        <taxon>Actinomycetes</taxon>
        <taxon>Propionibacteriales</taxon>
        <taxon>Kribbellaceae</taxon>
        <taxon>Kribbella</taxon>
    </lineage>
</organism>
<comment type="caution">
    <text evidence="15">The sequence shown here is derived from an EMBL/GenBank/DDBJ whole genome shotgun (WGS) entry which is preliminary data.</text>
</comment>
<dbReference type="Pfam" id="PF10099">
    <property type="entry name" value="RskA_C"/>
    <property type="match status" value="1"/>
</dbReference>
<evidence type="ECO:0000259" key="14">
    <source>
        <dbReference type="Pfam" id="PF13490"/>
    </source>
</evidence>
<feature type="region of interest" description="Disordered" evidence="11">
    <location>
        <begin position="77"/>
        <end position="112"/>
    </location>
</feature>
<protein>
    <recommendedName>
        <fullName evidence="10">Regulator of SigK</fullName>
    </recommendedName>
    <alternativeName>
        <fullName evidence="9">Sigma-K anti-sigma factor RskA</fullName>
    </alternativeName>
</protein>
<dbReference type="PANTHER" id="PTHR37461:SF1">
    <property type="entry name" value="ANTI-SIGMA-K FACTOR RSKA"/>
    <property type="match status" value="1"/>
</dbReference>
<keyword evidence="16" id="KW-1185">Reference proteome</keyword>
<evidence type="ECO:0000256" key="8">
    <source>
        <dbReference type="ARBA" id="ARBA00023163"/>
    </source>
</evidence>
<comment type="subcellular location">
    <subcellularLocation>
        <location evidence="2">Cell membrane</location>
    </subcellularLocation>
    <subcellularLocation>
        <location evidence="1">Membrane</location>
        <topology evidence="1">Single-pass membrane protein</topology>
    </subcellularLocation>
</comment>
<evidence type="ECO:0000256" key="3">
    <source>
        <dbReference type="ARBA" id="ARBA00022475"/>
    </source>
</evidence>
<keyword evidence="4 12" id="KW-0812">Transmembrane</keyword>
<accession>A0ABN2AAQ7</accession>
<gene>
    <name evidence="15" type="ORF">GCM10009741_11900</name>
</gene>
<evidence type="ECO:0000313" key="15">
    <source>
        <dbReference type="EMBL" id="GAA1515093.1"/>
    </source>
</evidence>
<dbReference type="EMBL" id="BAAANC010000001">
    <property type="protein sequence ID" value="GAA1515093.1"/>
    <property type="molecule type" value="Genomic_DNA"/>
</dbReference>
<evidence type="ECO:0000256" key="1">
    <source>
        <dbReference type="ARBA" id="ARBA00004167"/>
    </source>
</evidence>
<dbReference type="InterPro" id="IPR018764">
    <property type="entry name" value="RskA_C"/>
</dbReference>
<sequence length="258" mass="26887">MTTPDVHMLTGPYVLNALPEDERIGFEAHLADCSSCRSEVAELREAANKLGTAVATPPPAALKARVLSEIAATRQLPPIIRRTDNGQPAQQAPSATAGGPTTAPAHQARRRTRRSMLALAAAALAVAATGGIAIDQYRDSQRVEQQNQDLAGLLAQPDARTARAAVTGGGSAAVIMSASQDRAIVLLRGLPKLPDGKTYQLWLMDKSLTPHSAGLATPEATRLISGGVRDKTALGITVENSPGAVTPTEPIIAMVQMA</sequence>
<evidence type="ECO:0000256" key="12">
    <source>
        <dbReference type="SAM" id="Phobius"/>
    </source>
</evidence>
<dbReference type="Gene3D" id="1.10.10.1320">
    <property type="entry name" value="Anti-sigma factor, zinc-finger domain"/>
    <property type="match status" value="1"/>
</dbReference>
<reference evidence="15 16" key="1">
    <citation type="journal article" date="2019" name="Int. J. Syst. Evol. Microbiol.">
        <title>The Global Catalogue of Microorganisms (GCM) 10K type strain sequencing project: providing services to taxonomists for standard genome sequencing and annotation.</title>
        <authorList>
            <consortium name="The Broad Institute Genomics Platform"/>
            <consortium name="The Broad Institute Genome Sequencing Center for Infectious Disease"/>
            <person name="Wu L."/>
            <person name="Ma J."/>
        </authorList>
    </citation>
    <scope>NUCLEOTIDE SEQUENCE [LARGE SCALE GENOMIC DNA]</scope>
    <source>
        <strain evidence="15 16">JCM 14303</strain>
    </source>
</reference>
<evidence type="ECO:0000256" key="7">
    <source>
        <dbReference type="ARBA" id="ARBA00023136"/>
    </source>
</evidence>
<evidence type="ECO:0000256" key="6">
    <source>
        <dbReference type="ARBA" id="ARBA00023015"/>
    </source>
</evidence>
<evidence type="ECO:0000256" key="9">
    <source>
        <dbReference type="ARBA" id="ARBA00029829"/>
    </source>
</evidence>
<proteinExistence type="predicted"/>
<keyword evidence="5 12" id="KW-1133">Transmembrane helix</keyword>
<keyword evidence="7 12" id="KW-0472">Membrane</keyword>
<feature type="compositionally biased region" description="Low complexity" evidence="11">
    <location>
        <begin position="92"/>
        <end position="105"/>
    </location>
</feature>
<dbReference type="InterPro" id="IPR027383">
    <property type="entry name" value="Znf_put"/>
</dbReference>
<dbReference type="InterPro" id="IPR051474">
    <property type="entry name" value="Anti-sigma-K/W_factor"/>
</dbReference>
<keyword evidence="6" id="KW-0805">Transcription regulation</keyword>
<feature type="domain" description="Anti-sigma K factor RskA C-terminal" evidence="13">
    <location>
        <begin position="118"/>
        <end position="251"/>
    </location>
</feature>
<evidence type="ECO:0000256" key="5">
    <source>
        <dbReference type="ARBA" id="ARBA00022989"/>
    </source>
</evidence>
<keyword evidence="3" id="KW-1003">Cell membrane</keyword>
<dbReference type="RefSeq" id="WP_344170558.1">
    <property type="nucleotide sequence ID" value="NZ_BAAANC010000001.1"/>
</dbReference>
<dbReference type="Pfam" id="PF13490">
    <property type="entry name" value="zf-HC2"/>
    <property type="match status" value="1"/>
</dbReference>
<dbReference type="InterPro" id="IPR041916">
    <property type="entry name" value="Anti_sigma_zinc_sf"/>
</dbReference>
<feature type="domain" description="Putative zinc-finger" evidence="14">
    <location>
        <begin position="9"/>
        <end position="37"/>
    </location>
</feature>
<name>A0ABN2AAQ7_9ACTN</name>